<dbReference type="PROSITE" id="PS52029">
    <property type="entry name" value="LD_TPASE"/>
    <property type="match status" value="1"/>
</dbReference>
<keyword evidence="6 7" id="KW-0961">Cell wall biogenesis/degradation</keyword>
<dbReference type="RefSeq" id="WP_108910382.1">
    <property type="nucleotide sequence ID" value="NZ_CP021886.1"/>
</dbReference>
<comment type="pathway">
    <text evidence="1 7">Cell wall biogenesis; peptidoglycan biosynthesis.</text>
</comment>
<reference evidence="9 10" key="1">
    <citation type="submission" date="2017-06" db="EMBL/GenBank/DDBJ databases">
        <title>Complete genome of Helicobacter apodemus.</title>
        <authorList>
            <person name="Cho S."/>
        </authorList>
    </citation>
    <scope>NUCLEOTIDE SEQUENCE [LARGE SCALE GENOMIC DNA]</scope>
    <source>
        <strain evidence="10">SNUVETPUB-15-01</strain>
    </source>
</reference>
<dbReference type="OrthoDB" id="9809748at2"/>
<dbReference type="GO" id="GO:0071555">
    <property type="term" value="P:cell wall organization"/>
    <property type="evidence" value="ECO:0007669"/>
    <property type="project" value="UniProtKB-UniRule"/>
</dbReference>
<evidence type="ECO:0000259" key="8">
    <source>
        <dbReference type="PROSITE" id="PS52029"/>
    </source>
</evidence>
<dbReference type="GO" id="GO:0004180">
    <property type="term" value="F:carboxypeptidase activity"/>
    <property type="evidence" value="ECO:0007669"/>
    <property type="project" value="UniProtKB-ARBA"/>
</dbReference>
<dbReference type="InterPro" id="IPR038063">
    <property type="entry name" value="Transpep_catalytic_dom"/>
</dbReference>
<dbReference type="PANTHER" id="PTHR36699">
    <property type="entry name" value="LD-TRANSPEPTIDASE"/>
    <property type="match status" value="1"/>
</dbReference>
<dbReference type="InterPro" id="IPR056203">
    <property type="entry name" value="Cds6_C"/>
</dbReference>
<evidence type="ECO:0000256" key="1">
    <source>
        <dbReference type="ARBA" id="ARBA00004752"/>
    </source>
</evidence>
<evidence type="ECO:0000256" key="4">
    <source>
        <dbReference type="ARBA" id="ARBA00022960"/>
    </source>
</evidence>
<sequence>MRIILLVLFVTFVGYANPYEWIDIYRNGGVKALEKKIDETLKTKEYWQEILKQKDTRFGYYENLKYLFLATKEIPILKLYEFENNKWQERLKANSLVGSKKGDKLKEGDLATPIGVYTLNARLTNLDQYYGPLALTTSYPNLYDKLQMRTGYGIWIHGMPLDGNRENLNTRGCIAIENDLLVDVDKMIDYRKSLLITFENQIKEVSKEDLATILADLFSWRESWMNNDAEAYLSFYDEEFIRYDRQKYKEFAETKRRIFKKNESKRIEFSQINISPYPNDEDRNLFRISYRQDYKAYLGGRLNYSSNGAKELYIELKNGKMQILAEQ</sequence>
<evidence type="ECO:0000256" key="5">
    <source>
        <dbReference type="ARBA" id="ARBA00022984"/>
    </source>
</evidence>
<keyword evidence="3" id="KW-0808">Transferase</keyword>
<evidence type="ECO:0000313" key="10">
    <source>
        <dbReference type="Proteomes" id="UP000244890"/>
    </source>
</evidence>
<evidence type="ECO:0000256" key="6">
    <source>
        <dbReference type="ARBA" id="ARBA00023316"/>
    </source>
</evidence>
<feature type="active site" description="Nucleophile" evidence="7">
    <location>
        <position position="173"/>
    </location>
</feature>
<organism evidence="9 10">
    <name type="scientific">Helicobacter apodemus</name>
    <dbReference type="NCBI Taxonomy" id="135569"/>
    <lineage>
        <taxon>Bacteria</taxon>
        <taxon>Pseudomonadati</taxon>
        <taxon>Campylobacterota</taxon>
        <taxon>Epsilonproteobacteria</taxon>
        <taxon>Campylobacterales</taxon>
        <taxon>Helicobacteraceae</taxon>
        <taxon>Helicobacter</taxon>
    </lineage>
</organism>
<evidence type="ECO:0000313" key="9">
    <source>
        <dbReference type="EMBL" id="AWI33485.1"/>
    </source>
</evidence>
<dbReference type="CDD" id="cd16913">
    <property type="entry name" value="YkuD_like"/>
    <property type="match status" value="1"/>
</dbReference>
<dbReference type="KEGG" id="had:CDV25_00975"/>
<dbReference type="EMBL" id="CP021886">
    <property type="protein sequence ID" value="AWI33485.1"/>
    <property type="molecule type" value="Genomic_DNA"/>
</dbReference>
<evidence type="ECO:0000256" key="7">
    <source>
        <dbReference type="PROSITE-ProRule" id="PRU01373"/>
    </source>
</evidence>
<feature type="domain" description="L,D-TPase catalytic" evidence="8">
    <location>
        <begin position="68"/>
        <end position="197"/>
    </location>
</feature>
<dbReference type="AlphaFoldDB" id="A0A2U8FDK8"/>
<comment type="similarity">
    <text evidence="2">Belongs to the YkuD family.</text>
</comment>
<feature type="active site" description="Proton donor/acceptor" evidence="7">
    <location>
        <position position="157"/>
    </location>
</feature>
<dbReference type="Proteomes" id="UP000244890">
    <property type="component" value="Chromosome"/>
</dbReference>
<dbReference type="GO" id="GO:0009252">
    <property type="term" value="P:peptidoglycan biosynthetic process"/>
    <property type="evidence" value="ECO:0007669"/>
    <property type="project" value="UniProtKB-UniPathway"/>
</dbReference>
<evidence type="ECO:0000256" key="3">
    <source>
        <dbReference type="ARBA" id="ARBA00022679"/>
    </source>
</evidence>
<dbReference type="GO" id="GO:0016740">
    <property type="term" value="F:transferase activity"/>
    <property type="evidence" value="ECO:0007669"/>
    <property type="project" value="UniProtKB-KW"/>
</dbReference>
<dbReference type="Pfam" id="PF24125">
    <property type="entry name" value="Cds6_C"/>
    <property type="match status" value="1"/>
</dbReference>
<dbReference type="PANTHER" id="PTHR36699:SF1">
    <property type="entry name" value="L,D-TRANSPEPTIDASE YAFK-RELATED"/>
    <property type="match status" value="1"/>
</dbReference>
<dbReference type="SUPFAM" id="SSF141523">
    <property type="entry name" value="L,D-transpeptidase catalytic domain-like"/>
    <property type="match status" value="1"/>
</dbReference>
<gene>
    <name evidence="9" type="ORF">CDV25_00975</name>
</gene>
<name>A0A2U8FDK8_9HELI</name>
<evidence type="ECO:0000256" key="2">
    <source>
        <dbReference type="ARBA" id="ARBA00005992"/>
    </source>
</evidence>
<keyword evidence="4 7" id="KW-0133">Cell shape</keyword>
<dbReference type="UniPathway" id="UPA00219"/>
<keyword evidence="5 7" id="KW-0573">Peptidoglycan synthesis</keyword>
<accession>A0A2U8FDK8</accession>
<dbReference type="Pfam" id="PF03734">
    <property type="entry name" value="YkuD"/>
    <property type="match status" value="1"/>
</dbReference>
<dbReference type="InterPro" id="IPR005490">
    <property type="entry name" value="LD_TPept_cat_dom"/>
</dbReference>
<dbReference type="Gene3D" id="2.40.440.10">
    <property type="entry name" value="L,D-transpeptidase catalytic domain-like"/>
    <property type="match status" value="1"/>
</dbReference>
<protein>
    <submittedName>
        <fullName evidence="9">Peptidase</fullName>
    </submittedName>
</protein>
<dbReference type="GO" id="GO:0008360">
    <property type="term" value="P:regulation of cell shape"/>
    <property type="evidence" value="ECO:0007669"/>
    <property type="project" value="UniProtKB-UniRule"/>
</dbReference>
<proteinExistence type="inferred from homology"/>
<dbReference type="InterPro" id="IPR032710">
    <property type="entry name" value="NTF2-like_dom_sf"/>
</dbReference>
<dbReference type="SUPFAM" id="SSF54427">
    <property type="entry name" value="NTF2-like"/>
    <property type="match status" value="1"/>
</dbReference>